<dbReference type="EMBL" id="UYWY01020090">
    <property type="protein sequence ID" value="VDM40473.1"/>
    <property type="molecule type" value="Genomic_DNA"/>
</dbReference>
<keyword evidence="8 9" id="KW-0807">Transducer</keyword>
<dbReference type="GO" id="GO:0042277">
    <property type="term" value="F:peptide binding"/>
    <property type="evidence" value="ECO:0007669"/>
    <property type="project" value="TreeGrafter"/>
</dbReference>
<dbReference type="InterPro" id="IPR017452">
    <property type="entry name" value="GPCR_Rhodpsn_7TM"/>
</dbReference>
<dbReference type="PANTHER" id="PTHR24229">
    <property type="entry name" value="NEUROPEPTIDES RECEPTOR"/>
    <property type="match status" value="1"/>
</dbReference>
<dbReference type="Gene3D" id="1.20.1070.10">
    <property type="entry name" value="Rhodopsin 7-helix transmembrane proteins"/>
    <property type="match status" value="1"/>
</dbReference>
<evidence type="ECO:0000256" key="5">
    <source>
        <dbReference type="ARBA" id="ARBA00023040"/>
    </source>
</evidence>
<dbReference type="InterPro" id="IPR000276">
    <property type="entry name" value="GPCR_Rhodpsn"/>
</dbReference>
<dbReference type="GO" id="GO:0004930">
    <property type="term" value="F:G protein-coupled receptor activity"/>
    <property type="evidence" value="ECO:0007669"/>
    <property type="project" value="UniProtKB-KW"/>
</dbReference>
<feature type="compositionally biased region" description="Low complexity" evidence="10">
    <location>
        <begin position="499"/>
        <end position="512"/>
    </location>
</feature>
<accession>A0A183UKY2</accession>
<reference evidence="15" key="1">
    <citation type="submission" date="2016-06" db="UniProtKB">
        <authorList>
            <consortium name="WormBaseParasite"/>
        </authorList>
    </citation>
    <scope>IDENTIFICATION</scope>
</reference>
<dbReference type="Proteomes" id="UP000050794">
    <property type="component" value="Unassembled WGS sequence"/>
</dbReference>
<keyword evidence="5 9" id="KW-0297">G-protein coupled receptor</keyword>
<evidence type="ECO:0000256" key="2">
    <source>
        <dbReference type="ARBA" id="ARBA00022475"/>
    </source>
</evidence>
<evidence type="ECO:0000256" key="7">
    <source>
        <dbReference type="ARBA" id="ARBA00023170"/>
    </source>
</evidence>
<dbReference type="Pfam" id="PF00001">
    <property type="entry name" value="7tm_1"/>
    <property type="match status" value="1"/>
</dbReference>
<evidence type="ECO:0000256" key="9">
    <source>
        <dbReference type="RuleBase" id="RU000688"/>
    </source>
</evidence>
<keyword evidence="4 11" id="KW-1133">Transmembrane helix</keyword>
<dbReference type="WBParaSite" id="TCNE_0000915201-mRNA-1">
    <property type="protein sequence ID" value="TCNE_0000915201-mRNA-1"/>
    <property type="gene ID" value="TCNE_0000915201"/>
</dbReference>
<keyword evidence="3 9" id="KW-0812">Transmembrane</keyword>
<feature type="transmembrane region" description="Helical" evidence="11">
    <location>
        <begin position="219"/>
        <end position="237"/>
    </location>
</feature>
<comment type="similarity">
    <text evidence="9">Belongs to the G-protein coupled receptor 1 family.</text>
</comment>
<dbReference type="GO" id="GO:0043005">
    <property type="term" value="C:neuron projection"/>
    <property type="evidence" value="ECO:0007669"/>
    <property type="project" value="TreeGrafter"/>
</dbReference>
<dbReference type="PANTHER" id="PTHR24229:SF50">
    <property type="entry name" value="G-PROTEIN COUPLED RECEPTORS FAMILY 1 PROFILE DOMAIN-CONTAINING PROTEIN"/>
    <property type="match status" value="1"/>
</dbReference>
<keyword evidence="7 9" id="KW-0675">Receptor</keyword>
<evidence type="ECO:0000259" key="12">
    <source>
        <dbReference type="PROSITE" id="PS50262"/>
    </source>
</evidence>
<gene>
    <name evidence="13" type="ORF">TCNE_LOCUS9152</name>
</gene>
<sequence>MDSNGKRVHYAMNSTVAPAQSVGVHHMRLALTITHLLLVSLGSVNMLVIVVIVLRPYMRSITNVYMIGLCLADFIYLTNLTLVAATQLNDKSWAFGSFICTLYHGTESTGKYASVMFVVLLAADRYYAMCRADVCTRYRNYRVALVASAFAWSVAIGAAVPLYVFAEVAVLRFRGKTRSHRLCIAKWPSSDTARWLVACCCVLSIVAVSAFAYITFSSILIFALPLVLIVFFYYHILNKLREALKGSKRLCRASSSRAPYHRVTRLVLWVVVFHVICWSPFWLFNLFSSIFRLRIQTQFDRIVINIIHLFPYVNCALNPILYAAQAENFRTAFRSLFLRRPSHSRMGIARSERSAAARTSCYRPDASSVRDPLLARRLSRNNARHRRMACKTRNHSVLKLQAVGVTGKASISSILDMNSDLDAPFTRFVTPALSGCKQFHDRWAQQTRILGLCESTMADKKYVSSLVRFGALRSSDELTPICSDESTDIREEKHGPGDTSTVPPTNTTSSSSYGLTKL</sequence>
<evidence type="ECO:0000256" key="8">
    <source>
        <dbReference type="ARBA" id="ARBA00023224"/>
    </source>
</evidence>
<evidence type="ECO:0000256" key="4">
    <source>
        <dbReference type="ARBA" id="ARBA00022989"/>
    </source>
</evidence>
<feature type="domain" description="G-protein coupled receptors family 1 profile" evidence="12">
    <location>
        <begin position="44"/>
        <end position="322"/>
    </location>
</feature>
<feature type="transmembrane region" description="Helical" evidence="11">
    <location>
        <begin position="266"/>
        <end position="287"/>
    </location>
</feature>
<evidence type="ECO:0000256" key="1">
    <source>
        <dbReference type="ARBA" id="ARBA00004651"/>
    </source>
</evidence>
<dbReference type="GO" id="GO:0005886">
    <property type="term" value="C:plasma membrane"/>
    <property type="evidence" value="ECO:0007669"/>
    <property type="project" value="UniProtKB-SubCell"/>
</dbReference>
<keyword evidence="2" id="KW-1003">Cell membrane</keyword>
<evidence type="ECO:0000256" key="3">
    <source>
        <dbReference type="ARBA" id="ARBA00022692"/>
    </source>
</evidence>
<comment type="subcellular location">
    <subcellularLocation>
        <location evidence="1">Cell membrane</location>
        <topology evidence="1">Multi-pass membrane protein</topology>
    </subcellularLocation>
</comment>
<feature type="region of interest" description="Disordered" evidence="10">
    <location>
        <begin position="485"/>
        <end position="518"/>
    </location>
</feature>
<name>A0A183UKY2_TOXCA</name>
<dbReference type="AlphaFoldDB" id="A0A183UKY2"/>
<evidence type="ECO:0000313" key="13">
    <source>
        <dbReference type="EMBL" id="VDM40473.1"/>
    </source>
</evidence>
<proteinExistence type="inferred from homology"/>
<evidence type="ECO:0000313" key="15">
    <source>
        <dbReference type="WBParaSite" id="TCNE_0000915201-mRNA-1"/>
    </source>
</evidence>
<evidence type="ECO:0000256" key="10">
    <source>
        <dbReference type="SAM" id="MobiDB-lite"/>
    </source>
</evidence>
<protein>
    <submittedName>
        <fullName evidence="15">Somatostatin receptor type 5</fullName>
    </submittedName>
</protein>
<feature type="compositionally biased region" description="Basic and acidic residues" evidence="10">
    <location>
        <begin position="487"/>
        <end position="496"/>
    </location>
</feature>
<feature type="transmembrane region" description="Helical" evidence="11">
    <location>
        <begin position="66"/>
        <end position="88"/>
    </location>
</feature>
<dbReference type="SUPFAM" id="SSF81321">
    <property type="entry name" value="Family A G protein-coupled receptor-like"/>
    <property type="match status" value="1"/>
</dbReference>
<evidence type="ECO:0000256" key="6">
    <source>
        <dbReference type="ARBA" id="ARBA00023136"/>
    </source>
</evidence>
<dbReference type="PROSITE" id="PS00237">
    <property type="entry name" value="G_PROTEIN_RECEP_F1_1"/>
    <property type="match status" value="1"/>
</dbReference>
<reference evidence="13 14" key="2">
    <citation type="submission" date="2018-11" db="EMBL/GenBank/DDBJ databases">
        <authorList>
            <consortium name="Pathogen Informatics"/>
        </authorList>
    </citation>
    <scope>NUCLEOTIDE SEQUENCE [LARGE SCALE GENOMIC DNA]</scope>
</reference>
<dbReference type="PROSITE" id="PS50262">
    <property type="entry name" value="G_PROTEIN_RECEP_F1_2"/>
    <property type="match status" value="1"/>
</dbReference>
<dbReference type="PRINTS" id="PR00237">
    <property type="entry name" value="GPCRRHODOPSN"/>
</dbReference>
<keyword evidence="14" id="KW-1185">Reference proteome</keyword>
<feature type="transmembrane region" description="Helical" evidence="11">
    <location>
        <begin position="33"/>
        <end position="54"/>
    </location>
</feature>
<organism evidence="14 15">
    <name type="scientific">Toxocara canis</name>
    <name type="common">Canine roundworm</name>
    <dbReference type="NCBI Taxonomy" id="6265"/>
    <lineage>
        <taxon>Eukaryota</taxon>
        <taxon>Metazoa</taxon>
        <taxon>Ecdysozoa</taxon>
        <taxon>Nematoda</taxon>
        <taxon>Chromadorea</taxon>
        <taxon>Rhabditida</taxon>
        <taxon>Spirurina</taxon>
        <taxon>Ascaridomorpha</taxon>
        <taxon>Ascaridoidea</taxon>
        <taxon>Toxocaridae</taxon>
        <taxon>Toxocara</taxon>
    </lineage>
</organism>
<feature type="transmembrane region" description="Helical" evidence="11">
    <location>
        <begin position="192"/>
        <end position="213"/>
    </location>
</feature>
<evidence type="ECO:0000313" key="14">
    <source>
        <dbReference type="Proteomes" id="UP000050794"/>
    </source>
</evidence>
<feature type="transmembrane region" description="Helical" evidence="11">
    <location>
        <begin position="149"/>
        <end position="171"/>
    </location>
</feature>
<keyword evidence="6 11" id="KW-0472">Membrane</keyword>
<evidence type="ECO:0000256" key="11">
    <source>
        <dbReference type="SAM" id="Phobius"/>
    </source>
</evidence>